<proteinExistence type="predicted"/>
<dbReference type="PANTHER" id="PTHR33477:SF2">
    <property type="entry name" value="2-PHOSPHOGLYCERATE KINASE"/>
    <property type="match status" value="1"/>
</dbReference>
<evidence type="ECO:0000313" key="2">
    <source>
        <dbReference type="Proteomes" id="UP000605846"/>
    </source>
</evidence>
<sequence length="294" mass="33694">MGGKSNEQKNSASKYDFVKVRVHLSDQHYYVLSRFILCRMLTAARIDYGHALRMALDLKKRLVDKDRLDVSQQELQSELFALFQRHGYGEEHVQWYKTMADFHHERIPLVVLLAGTASIGKSTIATRLSERLNLSSVLKTDVIYDLMHTIMDGVRPPRLWTLDEIHFDRECALVCQGLDADLCKSVSDGKSIIIEGDLVSHALLKHLNQFEQQRVVVAPFLLTLSDADLHRDLVQDSQVFDRLRAWQDTLLAENSRKNNPKFNVIQVDLDNLQTSIDSIQAIVLERIAAQMRNI</sequence>
<dbReference type="SUPFAM" id="SSF52540">
    <property type="entry name" value="P-loop containing nucleoside triphosphate hydrolases"/>
    <property type="match status" value="1"/>
</dbReference>
<evidence type="ECO:0000313" key="1">
    <source>
        <dbReference type="EMBL" id="KAF7728343.1"/>
    </source>
</evidence>
<dbReference type="EMBL" id="JABAYA010000039">
    <property type="protein sequence ID" value="KAF7728343.1"/>
    <property type="molecule type" value="Genomic_DNA"/>
</dbReference>
<keyword evidence="2" id="KW-1185">Reference proteome</keyword>
<dbReference type="Gene3D" id="3.40.50.300">
    <property type="entry name" value="P-loop containing nucleotide triphosphate hydrolases"/>
    <property type="match status" value="1"/>
</dbReference>
<gene>
    <name evidence="1" type="ORF">EC973_006284</name>
</gene>
<dbReference type="InterPro" id="IPR027417">
    <property type="entry name" value="P-loop_NTPase"/>
</dbReference>
<dbReference type="PANTHER" id="PTHR33477">
    <property type="entry name" value="P-LOOP NTPASE DOMAIN-CONTAINING PROTEIN LPA1 HOMOLOG 1"/>
    <property type="match status" value="1"/>
</dbReference>
<accession>A0A8H7BRA3</accession>
<dbReference type="OrthoDB" id="271259at2759"/>
<evidence type="ECO:0008006" key="3">
    <source>
        <dbReference type="Google" id="ProtNLM"/>
    </source>
</evidence>
<dbReference type="AlphaFoldDB" id="A0A8H7BRA3"/>
<comment type="caution">
    <text evidence="1">The sequence shown here is derived from an EMBL/GenBank/DDBJ whole genome shotgun (WGS) entry which is preliminary data.</text>
</comment>
<organism evidence="1 2">
    <name type="scientific">Apophysomyces ossiformis</name>
    <dbReference type="NCBI Taxonomy" id="679940"/>
    <lineage>
        <taxon>Eukaryota</taxon>
        <taxon>Fungi</taxon>
        <taxon>Fungi incertae sedis</taxon>
        <taxon>Mucoromycota</taxon>
        <taxon>Mucoromycotina</taxon>
        <taxon>Mucoromycetes</taxon>
        <taxon>Mucorales</taxon>
        <taxon>Mucorineae</taxon>
        <taxon>Mucoraceae</taxon>
        <taxon>Apophysomyces</taxon>
    </lineage>
</organism>
<name>A0A8H7BRA3_9FUNG</name>
<dbReference type="Proteomes" id="UP000605846">
    <property type="component" value="Unassembled WGS sequence"/>
</dbReference>
<reference evidence="1" key="1">
    <citation type="submission" date="2020-01" db="EMBL/GenBank/DDBJ databases">
        <title>Genome Sequencing of Three Apophysomyces-Like Fungal Strains Confirms a Novel Fungal Genus in the Mucoromycota with divergent Burkholderia-like Endosymbiotic Bacteria.</title>
        <authorList>
            <person name="Stajich J.E."/>
            <person name="Macias A.M."/>
            <person name="Carter-House D."/>
            <person name="Lovett B."/>
            <person name="Kasson L.R."/>
            <person name="Berry K."/>
            <person name="Grigoriev I."/>
            <person name="Chang Y."/>
            <person name="Spatafora J."/>
            <person name="Kasson M.T."/>
        </authorList>
    </citation>
    <scope>NUCLEOTIDE SEQUENCE</scope>
    <source>
        <strain evidence="1">NRRL A-21654</strain>
    </source>
</reference>
<protein>
    <recommendedName>
        <fullName evidence="3">2-phosphoglycerate kinase</fullName>
    </recommendedName>
</protein>